<name>A0A7R8YTL2_HERIL</name>
<dbReference type="EMBL" id="LR899011">
    <property type="protein sequence ID" value="CAD7084872.1"/>
    <property type="molecule type" value="Genomic_DNA"/>
</dbReference>
<reference evidence="1 2" key="1">
    <citation type="submission" date="2020-11" db="EMBL/GenBank/DDBJ databases">
        <authorList>
            <person name="Wallbank WR R."/>
            <person name="Pardo Diaz C."/>
            <person name="Kozak K."/>
            <person name="Martin S."/>
            <person name="Jiggins C."/>
            <person name="Moest M."/>
            <person name="Warren A I."/>
            <person name="Generalovic N T."/>
            <person name="Byers J.R.P. K."/>
            <person name="Montejo-Kovacevich G."/>
            <person name="Yen C E."/>
        </authorList>
    </citation>
    <scope>NUCLEOTIDE SEQUENCE [LARGE SCALE GENOMIC DNA]</scope>
</reference>
<organism evidence="1 2">
    <name type="scientific">Hermetia illucens</name>
    <name type="common">Black soldier fly</name>
    <dbReference type="NCBI Taxonomy" id="343691"/>
    <lineage>
        <taxon>Eukaryota</taxon>
        <taxon>Metazoa</taxon>
        <taxon>Ecdysozoa</taxon>
        <taxon>Arthropoda</taxon>
        <taxon>Hexapoda</taxon>
        <taxon>Insecta</taxon>
        <taxon>Pterygota</taxon>
        <taxon>Neoptera</taxon>
        <taxon>Endopterygota</taxon>
        <taxon>Diptera</taxon>
        <taxon>Brachycera</taxon>
        <taxon>Stratiomyomorpha</taxon>
        <taxon>Stratiomyidae</taxon>
        <taxon>Hermetiinae</taxon>
        <taxon>Hermetia</taxon>
    </lineage>
</organism>
<sequence length="302" mass="34682">MKSIINNFHQNHIPYTNIEDVLAFANVKLGQNLSQIFYIINVSITSDPAYEEFLLKPTKKKNFTTKVNSKYILRQDEMYFGMENRCKSFNNLFICKSTDIVNLVENTCIPRKLQGKPSICNKTNVQHIPPVEELSAGIVLLNDFKGEININGSPRYLKGTFLIKYRNTSIRINNQEYVAAETVNLHIIPPLFQTGKDDLEDILSLEMLKELHVNNTRQIKLIETEKRTNQRNNYAIFAVILTDVTITKFISMFTKNTGAKARIPDTTSAESNLPAVRTRNEQYPEASDRRYPQGSIYSIPFF</sequence>
<dbReference type="Proteomes" id="UP000594454">
    <property type="component" value="Chromosome 3"/>
</dbReference>
<gene>
    <name evidence="1" type="ORF">HERILL_LOCUS7746</name>
</gene>
<evidence type="ECO:0000313" key="1">
    <source>
        <dbReference type="EMBL" id="CAD7084872.1"/>
    </source>
</evidence>
<dbReference type="OrthoDB" id="8067585at2759"/>
<proteinExistence type="predicted"/>
<accession>A0A7R8YTL2</accession>
<keyword evidence="2" id="KW-1185">Reference proteome</keyword>
<dbReference type="InterPro" id="IPR009882">
    <property type="entry name" value="Gypsy"/>
</dbReference>
<evidence type="ECO:0000313" key="2">
    <source>
        <dbReference type="Proteomes" id="UP000594454"/>
    </source>
</evidence>
<dbReference type="InParanoid" id="A0A7R8YTL2"/>
<dbReference type="Pfam" id="PF07253">
    <property type="entry name" value="Gypsy"/>
    <property type="match status" value="1"/>
</dbReference>
<dbReference type="AlphaFoldDB" id="A0A7R8YTL2"/>
<protein>
    <submittedName>
        <fullName evidence="1">Uncharacterized protein</fullName>
    </submittedName>
</protein>